<dbReference type="InterPro" id="IPR050135">
    <property type="entry name" value="dGTPase-like"/>
</dbReference>
<dbReference type="InterPro" id="IPR003607">
    <property type="entry name" value="HD/PDEase_dom"/>
</dbReference>
<dbReference type="SUPFAM" id="SSF109604">
    <property type="entry name" value="HD-domain/PDEase-like"/>
    <property type="match status" value="1"/>
</dbReference>
<reference evidence="3 4" key="1">
    <citation type="submission" date="2019-02" db="EMBL/GenBank/DDBJ databases">
        <title>Kribbella capetownensis sp. nov. and Kribbella speibonae sp. nov., isolated from soil.</title>
        <authorList>
            <person name="Curtis S.M."/>
            <person name="Norton I."/>
            <person name="Everest G.J."/>
            <person name="Meyers P.R."/>
        </authorList>
    </citation>
    <scope>NUCLEOTIDE SEQUENCE [LARGE SCALE GENOMIC DNA]</scope>
    <source>
        <strain evidence="3 4">YM53</strain>
    </source>
</reference>
<name>A0A4R0K077_9ACTN</name>
<proteinExistence type="predicted"/>
<dbReference type="EMBL" id="SJKD01000002">
    <property type="protein sequence ID" value="TCC51048.1"/>
    <property type="molecule type" value="Genomic_DNA"/>
</dbReference>
<evidence type="ECO:0000259" key="2">
    <source>
        <dbReference type="PROSITE" id="PS51831"/>
    </source>
</evidence>
<organism evidence="3 4">
    <name type="scientific">Kribbella capetownensis</name>
    <dbReference type="NCBI Taxonomy" id="1572659"/>
    <lineage>
        <taxon>Bacteria</taxon>
        <taxon>Bacillati</taxon>
        <taxon>Actinomycetota</taxon>
        <taxon>Actinomycetes</taxon>
        <taxon>Propionibacteriales</taxon>
        <taxon>Kribbellaceae</taxon>
        <taxon>Kribbella</taxon>
    </lineage>
</organism>
<comment type="caution">
    <text evidence="3">The sequence shown here is derived from an EMBL/GenBank/DDBJ whole genome shotgun (WGS) entry which is preliminary data.</text>
</comment>
<dbReference type="PROSITE" id="PS51831">
    <property type="entry name" value="HD"/>
    <property type="match status" value="1"/>
</dbReference>
<dbReference type="CDD" id="cd00077">
    <property type="entry name" value="HDc"/>
    <property type="match status" value="1"/>
</dbReference>
<keyword evidence="4" id="KW-1185">Reference proteome</keyword>
<dbReference type="InterPro" id="IPR026875">
    <property type="entry name" value="PHydrolase_assoc_dom"/>
</dbReference>
<dbReference type="Gene3D" id="1.10.3210.10">
    <property type="entry name" value="Hypothetical protein af1432"/>
    <property type="match status" value="1"/>
</dbReference>
<dbReference type="InterPro" id="IPR006261">
    <property type="entry name" value="dGTPase"/>
</dbReference>
<dbReference type="OrthoDB" id="9803619at2"/>
<dbReference type="GO" id="GO:0006203">
    <property type="term" value="P:dGTP catabolic process"/>
    <property type="evidence" value="ECO:0007669"/>
    <property type="project" value="TreeGrafter"/>
</dbReference>
<dbReference type="Pfam" id="PF01966">
    <property type="entry name" value="HD"/>
    <property type="match status" value="1"/>
</dbReference>
<evidence type="ECO:0000256" key="1">
    <source>
        <dbReference type="ARBA" id="ARBA00022801"/>
    </source>
</evidence>
<gene>
    <name evidence="3" type="ORF">E0H75_12960</name>
</gene>
<feature type="domain" description="HD" evidence="2">
    <location>
        <begin position="63"/>
        <end position="208"/>
    </location>
</feature>
<evidence type="ECO:0000313" key="4">
    <source>
        <dbReference type="Proteomes" id="UP000293342"/>
    </source>
</evidence>
<dbReference type="InterPro" id="IPR006674">
    <property type="entry name" value="HD_domain"/>
</dbReference>
<dbReference type="Pfam" id="PF13286">
    <property type="entry name" value="HD_assoc"/>
    <property type="match status" value="1"/>
</dbReference>
<dbReference type="SMART" id="SM00471">
    <property type="entry name" value="HDc"/>
    <property type="match status" value="1"/>
</dbReference>
<dbReference type="PANTHER" id="PTHR11373">
    <property type="entry name" value="DEOXYNUCLEOSIDE TRIPHOSPHATE TRIPHOSPHOHYDROLASE"/>
    <property type="match status" value="1"/>
</dbReference>
<sequence length="408" mass="45309">MRKQHEWYDEHDAERWVAEPVKRPGRTAFARDRARVLHSAALRRLAAKTQVVTAGSDDFVRNRLTHSLEVAQIGRELALTLGCDPDIVDAACLSHDLGHPPFGHNGERALDQVATEIGGFEGNAQTLRLLTRLESKTFDPAGRSVGLNLSRATLDAATKYPWSRRAGERKFGVYDDDLAVFTWLRQGVGEQRCLEAQVMDFADDVAYSVHDVEDGIVAHHIDLARVGADRAPYWQTVRQMYLPEATDVELDAGWRRLTSLAYWPAASFDDSRRALGGLKDLTSQLIGRFCTAAEQATHAVFGRSRLIRYEADLVVPDGIRVEIGLLKGVGMFHVLNSPERQARRATQRELLTELVEALWKSAPRHLDTAFAADFAEAADDGARLRVIVDQVASLTDPSALAWHTSLKG</sequence>
<dbReference type="GO" id="GO:0008832">
    <property type="term" value="F:dGTPase activity"/>
    <property type="evidence" value="ECO:0007669"/>
    <property type="project" value="TreeGrafter"/>
</dbReference>
<dbReference type="Proteomes" id="UP000293342">
    <property type="component" value="Unassembled WGS sequence"/>
</dbReference>
<dbReference type="NCBIfam" id="TIGR01353">
    <property type="entry name" value="dGTP_triPase"/>
    <property type="match status" value="1"/>
</dbReference>
<keyword evidence="1 3" id="KW-0378">Hydrolase</keyword>
<dbReference type="NCBIfam" id="NF002829">
    <property type="entry name" value="PRK03007.1"/>
    <property type="match status" value="1"/>
</dbReference>
<dbReference type="RefSeq" id="WP_131513740.1">
    <property type="nucleotide sequence ID" value="NZ_SJKD01000002.1"/>
</dbReference>
<dbReference type="PANTHER" id="PTHR11373:SF32">
    <property type="entry name" value="DEOXYGUANOSINETRIPHOSPHATE TRIPHOSPHOHYDROLASE"/>
    <property type="match status" value="1"/>
</dbReference>
<evidence type="ECO:0000313" key="3">
    <source>
        <dbReference type="EMBL" id="TCC51048.1"/>
    </source>
</evidence>
<dbReference type="AlphaFoldDB" id="A0A4R0K077"/>
<protein>
    <submittedName>
        <fullName evidence="3">Deoxyguanosinetriphosphate triphosphohydrolase</fullName>
    </submittedName>
</protein>
<accession>A0A4R0K077</accession>